<evidence type="ECO:0000313" key="3">
    <source>
        <dbReference type="Proteomes" id="UP000287224"/>
    </source>
</evidence>
<dbReference type="SUPFAM" id="SSF54909">
    <property type="entry name" value="Dimeric alpha+beta barrel"/>
    <property type="match status" value="1"/>
</dbReference>
<dbReference type="Pfam" id="PF03992">
    <property type="entry name" value="ABM"/>
    <property type="match status" value="1"/>
</dbReference>
<accession>A0A401ZHW8</accession>
<reference evidence="3" key="1">
    <citation type="submission" date="2018-12" db="EMBL/GenBank/DDBJ databases">
        <title>Tengunoibacter tsumagoiensis gen. nov., sp. nov., Dictyobacter kobayashii sp. nov., D. alpinus sp. nov., and D. joshuensis sp. nov. and description of Dictyobacteraceae fam. nov. within the order Ktedonobacterales isolated from Tengu-no-mugimeshi.</title>
        <authorList>
            <person name="Wang C.M."/>
            <person name="Zheng Y."/>
            <person name="Sakai Y."/>
            <person name="Toyoda A."/>
            <person name="Minakuchi Y."/>
            <person name="Abe K."/>
            <person name="Yokota A."/>
            <person name="Yabe S."/>
        </authorList>
    </citation>
    <scope>NUCLEOTIDE SEQUENCE [LARGE SCALE GENOMIC DNA]</scope>
    <source>
        <strain evidence="3">S-27</strain>
    </source>
</reference>
<sequence length="224" mass="25910">MQHSMELLVVTLAHVLPGKDTEARAHIRSIADTLRSAPGLISSRLYRSRSNDIVYLLLTTWDDEQSWLKAQERYSPKKLLLTATNLLASQPEQWLLSYLWGYSRPTAPAQLASIHIMTFDPQRIEQVQKQWLAALYQPELQMHLTFAFFARGINDTPTAHRLATVARTAGYREVFARQSSLLFGFFSWANEMERENFYAHDIYQRVKRIVEQEAPINVLSLEML</sequence>
<comment type="caution">
    <text evidence="2">The sequence shown here is derived from an EMBL/GenBank/DDBJ whole genome shotgun (WGS) entry which is preliminary data.</text>
</comment>
<dbReference type="InterPro" id="IPR011008">
    <property type="entry name" value="Dimeric_a/b-barrel"/>
</dbReference>
<dbReference type="AlphaFoldDB" id="A0A401ZHW8"/>
<keyword evidence="3" id="KW-1185">Reference proteome</keyword>
<dbReference type="Gene3D" id="3.30.70.100">
    <property type="match status" value="1"/>
</dbReference>
<protein>
    <recommendedName>
        <fullName evidence="1">ABM domain-containing protein</fullName>
    </recommendedName>
</protein>
<evidence type="ECO:0000259" key="1">
    <source>
        <dbReference type="Pfam" id="PF03992"/>
    </source>
</evidence>
<feature type="domain" description="ABM" evidence="1">
    <location>
        <begin position="9"/>
        <end position="70"/>
    </location>
</feature>
<dbReference type="EMBL" id="BIFQ01000001">
    <property type="protein sequence ID" value="GCE06437.1"/>
    <property type="molecule type" value="Genomic_DNA"/>
</dbReference>
<organism evidence="2 3">
    <name type="scientific">Dictyobacter aurantiacus</name>
    <dbReference type="NCBI Taxonomy" id="1936993"/>
    <lineage>
        <taxon>Bacteria</taxon>
        <taxon>Bacillati</taxon>
        <taxon>Chloroflexota</taxon>
        <taxon>Ktedonobacteria</taxon>
        <taxon>Ktedonobacterales</taxon>
        <taxon>Dictyobacteraceae</taxon>
        <taxon>Dictyobacter</taxon>
    </lineage>
</organism>
<proteinExistence type="predicted"/>
<dbReference type="InterPro" id="IPR007138">
    <property type="entry name" value="ABM_dom"/>
</dbReference>
<evidence type="ECO:0000313" key="2">
    <source>
        <dbReference type="EMBL" id="GCE06437.1"/>
    </source>
</evidence>
<name>A0A401ZHW8_9CHLR</name>
<dbReference type="Proteomes" id="UP000287224">
    <property type="component" value="Unassembled WGS sequence"/>
</dbReference>
<gene>
    <name evidence="2" type="ORF">KDAU_37660</name>
</gene>